<evidence type="ECO:0000256" key="3">
    <source>
        <dbReference type="ARBA" id="ARBA00022964"/>
    </source>
</evidence>
<dbReference type="PANTHER" id="PTHR10869">
    <property type="entry name" value="PROLYL 4-HYDROXYLASE ALPHA SUBUNIT"/>
    <property type="match status" value="1"/>
</dbReference>
<reference evidence="8" key="1">
    <citation type="journal article" date="2015" name="Genome Announc.">
        <title>Draft genome sequence of Talaromyces cellulolyticus strain Y-94, a source of lignocellulosic biomass-degrading enzymes.</title>
        <authorList>
            <person name="Fujii T."/>
            <person name="Koike H."/>
            <person name="Sawayama S."/>
            <person name="Yano S."/>
            <person name="Inoue H."/>
        </authorList>
    </citation>
    <scope>NUCLEOTIDE SEQUENCE [LARGE SCALE GENOMIC DNA]</scope>
    <source>
        <strain evidence="8">Y-94</strain>
    </source>
</reference>
<dbReference type="Pfam" id="PF13640">
    <property type="entry name" value="2OG-FeII_Oxy_3"/>
    <property type="match status" value="1"/>
</dbReference>
<keyword evidence="5" id="KW-0408">Iron</keyword>
<dbReference type="GO" id="GO:0004656">
    <property type="term" value="F:procollagen-proline 4-dioxygenase activity"/>
    <property type="evidence" value="ECO:0007669"/>
    <property type="project" value="TreeGrafter"/>
</dbReference>
<keyword evidence="4" id="KW-0560">Oxidoreductase</keyword>
<comment type="cofactor">
    <cofactor evidence="1">
        <name>L-ascorbate</name>
        <dbReference type="ChEBI" id="CHEBI:38290"/>
    </cofactor>
</comment>
<feature type="domain" description="Prolyl 4-hydroxylase alpha subunit" evidence="6">
    <location>
        <begin position="38"/>
        <end position="274"/>
    </location>
</feature>
<evidence type="ECO:0000259" key="6">
    <source>
        <dbReference type="SMART" id="SM00702"/>
    </source>
</evidence>
<organism evidence="7 8">
    <name type="scientific">Talaromyces pinophilus</name>
    <name type="common">Penicillium pinophilum</name>
    <dbReference type="NCBI Taxonomy" id="128442"/>
    <lineage>
        <taxon>Eukaryota</taxon>
        <taxon>Fungi</taxon>
        <taxon>Dikarya</taxon>
        <taxon>Ascomycota</taxon>
        <taxon>Pezizomycotina</taxon>
        <taxon>Eurotiomycetes</taxon>
        <taxon>Eurotiomycetidae</taxon>
        <taxon>Eurotiales</taxon>
        <taxon>Trichocomaceae</taxon>
        <taxon>Talaromyces</taxon>
        <taxon>Talaromyces sect. Talaromyces</taxon>
    </lineage>
</organism>
<dbReference type="SMART" id="SM00702">
    <property type="entry name" value="P4Hc"/>
    <property type="match status" value="1"/>
</dbReference>
<evidence type="ECO:0000256" key="2">
    <source>
        <dbReference type="ARBA" id="ARBA00022723"/>
    </source>
</evidence>
<name>A0A0B8N0R4_TALPI</name>
<dbReference type="InterPro" id="IPR044862">
    <property type="entry name" value="Pro_4_hyd_alph_FE2OG_OXY"/>
</dbReference>
<keyword evidence="8" id="KW-1185">Reference proteome</keyword>
<dbReference type="Gene3D" id="2.60.120.620">
    <property type="entry name" value="q2cbj1_9rhob like domain"/>
    <property type="match status" value="1"/>
</dbReference>
<keyword evidence="2" id="KW-0479">Metal-binding</keyword>
<dbReference type="Proteomes" id="UP000053095">
    <property type="component" value="Unassembled WGS sequence"/>
</dbReference>
<dbReference type="InterPro" id="IPR006620">
    <property type="entry name" value="Pro_4_hyd_alph"/>
</dbReference>
<dbReference type="EMBL" id="DF933819">
    <property type="protein sequence ID" value="GAM37252.1"/>
    <property type="molecule type" value="Genomic_DNA"/>
</dbReference>
<dbReference type="GO" id="GO:0005506">
    <property type="term" value="F:iron ion binding"/>
    <property type="evidence" value="ECO:0007669"/>
    <property type="project" value="InterPro"/>
</dbReference>
<dbReference type="InterPro" id="IPR045054">
    <property type="entry name" value="P4HA-like"/>
</dbReference>
<sequence length="281" mass="32083">MSLDIRPDFLPPQAPQNVTSTIIDFTATTPPIPEYTNSFAAVIDNFMTEAECKELLTLAEQSTETGNWERAMINVGNGKQAMATEYRNCGRIIFDSPEIADRLMARLKPFFERWDAVNLQNKLDVTGVAGRKNAFNLTRLNERLRFLKYVGGEYFRPHCDGNYRTPDGSEISFYTIQLYLNGEGEEGQDLKEFAKRHKRELKGKGIKSDDRKGADKEKLLGGATSFMPSWQMEDQFVRVWPKTGRVLVFQQRDMWHGGDSVYGGTKYTMRTDVMYSRTPLA</sequence>
<dbReference type="AlphaFoldDB" id="A0A0B8N0R4"/>
<dbReference type="PANTHER" id="PTHR10869:SF241">
    <property type="entry name" value="FE2OG DIOXYGENASE DOMAIN-CONTAINING PROTEIN"/>
    <property type="match status" value="1"/>
</dbReference>
<evidence type="ECO:0000256" key="1">
    <source>
        <dbReference type="ARBA" id="ARBA00001961"/>
    </source>
</evidence>
<proteinExistence type="predicted"/>
<dbReference type="FunFam" id="2.60.120.620:FF:000045">
    <property type="entry name" value="Uncharacterized protein"/>
    <property type="match status" value="1"/>
</dbReference>
<evidence type="ECO:0000256" key="5">
    <source>
        <dbReference type="ARBA" id="ARBA00023004"/>
    </source>
</evidence>
<evidence type="ECO:0000313" key="7">
    <source>
        <dbReference type="EMBL" id="GAM37252.1"/>
    </source>
</evidence>
<evidence type="ECO:0000256" key="4">
    <source>
        <dbReference type="ARBA" id="ARBA00023002"/>
    </source>
</evidence>
<accession>A0A0B8N0R4</accession>
<dbReference type="GO" id="GO:0031418">
    <property type="term" value="F:L-ascorbic acid binding"/>
    <property type="evidence" value="ECO:0007669"/>
    <property type="project" value="InterPro"/>
</dbReference>
<dbReference type="GO" id="GO:0005783">
    <property type="term" value="C:endoplasmic reticulum"/>
    <property type="evidence" value="ECO:0007669"/>
    <property type="project" value="TreeGrafter"/>
</dbReference>
<gene>
    <name evidence="7" type="ORF">TCE0_023r07024</name>
</gene>
<keyword evidence="3" id="KW-0223">Dioxygenase</keyword>
<protein>
    <recommendedName>
        <fullName evidence="6">Prolyl 4-hydroxylase alpha subunit domain-containing protein</fullName>
    </recommendedName>
</protein>
<dbReference type="SUPFAM" id="SSF51197">
    <property type="entry name" value="Clavaminate synthase-like"/>
    <property type="match status" value="1"/>
</dbReference>
<evidence type="ECO:0000313" key="8">
    <source>
        <dbReference type="Proteomes" id="UP000053095"/>
    </source>
</evidence>